<dbReference type="Proteomes" id="UP000195221">
    <property type="component" value="Unassembled WGS sequence"/>
</dbReference>
<evidence type="ECO:0000313" key="2">
    <source>
        <dbReference type="EMBL" id="OTP68207.1"/>
    </source>
</evidence>
<evidence type="ECO:0000256" key="1">
    <source>
        <dbReference type="SAM" id="Phobius"/>
    </source>
</evidence>
<feature type="transmembrane region" description="Helical" evidence="1">
    <location>
        <begin position="12"/>
        <end position="35"/>
    </location>
</feature>
<evidence type="ECO:0000313" key="3">
    <source>
        <dbReference type="Proteomes" id="UP000195221"/>
    </source>
</evidence>
<gene>
    <name evidence="2" type="ORF">PAMC26577_34385</name>
</gene>
<dbReference type="AlphaFoldDB" id="A0A242MA78"/>
<reference evidence="2 3" key="1">
    <citation type="submission" date="2017-03" db="EMBL/GenBank/DDBJ databases">
        <title>Genome analysis of strain PAMC 26577.</title>
        <authorList>
            <person name="Oh H.-M."/>
            <person name="Yang J.-A."/>
        </authorList>
    </citation>
    <scope>NUCLEOTIDE SEQUENCE [LARGE SCALE GENOMIC DNA]</scope>
    <source>
        <strain evidence="2 3">PAMC 26577</strain>
    </source>
</reference>
<proteinExistence type="predicted"/>
<accession>A0A242MA78</accession>
<protein>
    <submittedName>
        <fullName evidence="2">Uncharacterized protein</fullName>
    </submittedName>
</protein>
<organism evidence="2 3">
    <name type="scientific">Caballeronia sordidicola</name>
    <name type="common">Burkholderia sordidicola</name>
    <dbReference type="NCBI Taxonomy" id="196367"/>
    <lineage>
        <taxon>Bacteria</taxon>
        <taxon>Pseudomonadati</taxon>
        <taxon>Pseudomonadota</taxon>
        <taxon>Betaproteobacteria</taxon>
        <taxon>Burkholderiales</taxon>
        <taxon>Burkholderiaceae</taxon>
        <taxon>Caballeronia</taxon>
    </lineage>
</organism>
<dbReference type="EMBL" id="NBTZ01000134">
    <property type="protein sequence ID" value="OTP68207.1"/>
    <property type="molecule type" value="Genomic_DNA"/>
</dbReference>
<keyword evidence="1" id="KW-0472">Membrane</keyword>
<name>A0A242MA78_CABSO</name>
<comment type="caution">
    <text evidence="2">The sequence shown here is derived from an EMBL/GenBank/DDBJ whole genome shotgun (WGS) entry which is preliminary data.</text>
</comment>
<keyword evidence="1" id="KW-0812">Transmembrane</keyword>
<keyword evidence="1" id="KW-1133">Transmembrane helix</keyword>
<sequence>MNFASIDLGLFGLLGAPVGLFVLMLVLPFVGVFVFPVRSSEPGPAVV</sequence>